<accession>A0A060HDK4</accession>
<dbReference type="PROSITE" id="PS51273">
    <property type="entry name" value="GATASE_TYPE_1"/>
    <property type="match status" value="1"/>
</dbReference>
<dbReference type="PRINTS" id="PR00097">
    <property type="entry name" value="ANTSNTHASEII"/>
</dbReference>
<dbReference type="Proteomes" id="UP000027093">
    <property type="component" value="Chromosome"/>
</dbReference>
<dbReference type="RefSeq" id="WP_075053942.1">
    <property type="nucleotide sequence ID" value="NZ_CP007536.1"/>
</dbReference>
<dbReference type="InterPro" id="IPR017926">
    <property type="entry name" value="GATASE"/>
</dbReference>
<keyword evidence="3" id="KW-1185">Reference proteome</keyword>
<dbReference type="KEGG" id="nvn:NVIE_005920"/>
<dbReference type="Gene3D" id="3.40.50.880">
    <property type="match status" value="1"/>
</dbReference>
<evidence type="ECO:0000313" key="2">
    <source>
        <dbReference type="EMBL" id="AIC14794.1"/>
    </source>
</evidence>
<dbReference type="PANTHER" id="PTHR42695:SF5">
    <property type="entry name" value="GLUTAMINE AMIDOTRANSFERASE YLR126C-RELATED"/>
    <property type="match status" value="1"/>
</dbReference>
<dbReference type="InterPro" id="IPR029062">
    <property type="entry name" value="Class_I_gatase-like"/>
</dbReference>
<reference evidence="2 3" key="1">
    <citation type="journal article" date="2014" name="Int. J. Syst. Evol. Microbiol.">
        <title>Nitrososphaera viennensis gen. nov., sp. nov., an aerobic and mesophilic, ammonia-oxidizing archaeon from soil and a member of the archaeal phylum Thaumarchaeota.</title>
        <authorList>
            <person name="Stieglmeier M."/>
            <person name="Klingl A."/>
            <person name="Alves R.J."/>
            <person name="Rittmann S.K."/>
            <person name="Melcher M."/>
            <person name="Leisch N."/>
            <person name="Schleper C."/>
        </authorList>
    </citation>
    <scope>NUCLEOTIDE SEQUENCE [LARGE SCALE GENOMIC DNA]</scope>
    <source>
        <strain evidence="2">EN76</strain>
    </source>
</reference>
<dbReference type="Pfam" id="PF00117">
    <property type="entry name" value="GATase"/>
    <property type="match status" value="1"/>
</dbReference>
<dbReference type="HOGENOM" id="CLU_014340_1_4_2"/>
<evidence type="ECO:0000313" key="3">
    <source>
        <dbReference type="Proteomes" id="UP000027093"/>
    </source>
</evidence>
<evidence type="ECO:0000259" key="1">
    <source>
        <dbReference type="Pfam" id="PF00117"/>
    </source>
</evidence>
<dbReference type="STRING" id="926571.NVIE_005920"/>
<dbReference type="GO" id="GO:0005829">
    <property type="term" value="C:cytosol"/>
    <property type="evidence" value="ECO:0007669"/>
    <property type="project" value="TreeGrafter"/>
</dbReference>
<dbReference type="EMBL" id="CP007536">
    <property type="protein sequence ID" value="AIC14794.1"/>
    <property type="molecule type" value="Genomic_DNA"/>
</dbReference>
<dbReference type="InterPro" id="IPR044992">
    <property type="entry name" value="ChyE-like"/>
</dbReference>
<feature type="domain" description="Glutamine amidotransferase" evidence="1">
    <location>
        <begin position="5"/>
        <end position="181"/>
    </location>
</feature>
<dbReference type="GeneID" id="74945857"/>
<sequence>MSPTLVVDNLSPFTPDILACLDKLGAAHTYRKYSEVTQDDLEKCKRVILSGRRRNDQAVNAANSRIVRHCHDNDVPLLGICYGAEIIALTLGGSIRRMPSHVHEQIEIATLPSPLVPSKDKISVYESHGFCIARLPEGFVRLAGSKYCEHEIFAHRTKKIYGTQFHPEKSGPDGLDLLEEFAKITL</sequence>
<dbReference type="AlphaFoldDB" id="A0A060HDK4"/>
<organism evidence="2 3">
    <name type="scientific">Nitrososphaera viennensis EN76</name>
    <dbReference type="NCBI Taxonomy" id="926571"/>
    <lineage>
        <taxon>Archaea</taxon>
        <taxon>Nitrososphaerota</taxon>
        <taxon>Nitrososphaeria</taxon>
        <taxon>Nitrososphaerales</taxon>
        <taxon>Nitrososphaeraceae</taxon>
        <taxon>Nitrososphaera</taxon>
    </lineage>
</organism>
<protein>
    <submittedName>
        <fullName evidence="2">Putative GMP synthase</fullName>
    </submittedName>
</protein>
<gene>
    <name evidence="2" type="ORF">NVIE_005920</name>
</gene>
<dbReference type="SUPFAM" id="SSF52317">
    <property type="entry name" value="Class I glutamine amidotransferase-like"/>
    <property type="match status" value="1"/>
</dbReference>
<dbReference type="PANTHER" id="PTHR42695">
    <property type="entry name" value="GLUTAMINE AMIDOTRANSFERASE YLR126C-RELATED"/>
    <property type="match status" value="1"/>
</dbReference>
<dbReference type="OrthoDB" id="10772at2157"/>
<name>A0A060HDK4_9ARCH</name>
<proteinExistence type="predicted"/>